<evidence type="ECO:0000256" key="9">
    <source>
        <dbReference type="ARBA" id="ARBA00023331"/>
    </source>
</evidence>
<comment type="subcellular location">
    <subcellularLocation>
        <location evidence="2">Nematocyst</location>
    </subcellularLocation>
    <subcellularLocation>
        <location evidence="1">Target cell membrane</location>
    </subcellularLocation>
</comment>
<sequence length="244" mass="27203">MSLVRAVILLFSIALVTQSIFGSPFKQNNHVKRNPGSSTHDTEIQGRQSSSSISAFNEGEEKNNQRAAVLGAPIGSVLKTILDNFGSISRKVAIGIINYSGYEWVSIQAFIKHGTTTMVLPMTVLNNGNLTYGARKTRGSTYGVEGVITCYIPDIMKTLAVMFSVPFNYFKYKNRVDVKLYQGERDADKVIWKEMYNDPTKYQGNPRWYTKNLELGRSENGIRANFSMSTAGEAAIEMKIFTQP</sequence>
<comment type="caution">
    <text evidence="12">The sequence shown here is derived from an EMBL/GenBank/DDBJ whole genome shotgun (WGS) entry which is preliminary data.</text>
</comment>
<evidence type="ECO:0000313" key="12">
    <source>
        <dbReference type="EMBL" id="CAH3013554.1"/>
    </source>
</evidence>
<evidence type="ECO:0000256" key="4">
    <source>
        <dbReference type="ARBA" id="ARBA00022537"/>
    </source>
</evidence>
<evidence type="ECO:0008006" key="14">
    <source>
        <dbReference type="Google" id="ProtNLM"/>
    </source>
</evidence>
<keyword evidence="11" id="KW-0732">Signal</keyword>
<keyword evidence="9" id="KW-0166">Nematocyst</keyword>
<evidence type="ECO:0000256" key="7">
    <source>
        <dbReference type="ARBA" id="ARBA00023136"/>
    </source>
</evidence>
<evidence type="ECO:0000256" key="1">
    <source>
        <dbReference type="ARBA" id="ARBA00004175"/>
    </source>
</evidence>
<keyword evidence="7" id="KW-0472">Membrane</keyword>
<dbReference type="InterPro" id="IPR015926">
    <property type="entry name" value="Cytolysin/lectin"/>
</dbReference>
<evidence type="ECO:0000256" key="3">
    <source>
        <dbReference type="ARBA" id="ARBA00008399"/>
    </source>
</evidence>
<feature type="region of interest" description="Disordered" evidence="10">
    <location>
        <begin position="27"/>
        <end position="57"/>
    </location>
</feature>
<evidence type="ECO:0000256" key="5">
    <source>
        <dbReference type="ARBA" id="ARBA00022656"/>
    </source>
</evidence>
<reference evidence="12 13" key="1">
    <citation type="submission" date="2022-05" db="EMBL/GenBank/DDBJ databases">
        <authorList>
            <consortium name="Genoscope - CEA"/>
            <person name="William W."/>
        </authorList>
    </citation>
    <scope>NUCLEOTIDE SEQUENCE [LARGE SCALE GENOMIC DNA]</scope>
</reference>
<evidence type="ECO:0000256" key="6">
    <source>
        <dbReference type="ARBA" id="ARBA00022852"/>
    </source>
</evidence>
<evidence type="ECO:0000256" key="10">
    <source>
        <dbReference type="SAM" id="MobiDB-lite"/>
    </source>
</evidence>
<dbReference type="InterPro" id="IPR050677">
    <property type="entry name" value="Actinoporin_PFT"/>
</dbReference>
<keyword evidence="13" id="KW-1185">Reference proteome</keyword>
<keyword evidence="5" id="KW-0800">Toxin</keyword>
<accession>A0ABN8LCD0</accession>
<dbReference type="Proteomes" id="UP001159427">
    <property type="component" value="Unassembled WGS sequence"/>
</dbReference>
<dbReference type="EMBL" id="CALNXI010000001">
    <property type="protein sequence ID" value="CAH3013554.1"/>
    <property type="molecule type" value="Genomic_DNA"/>
</dbReference>
<dbReference type="InterPro" id="IPR009104">
    <property type="entry name" value="Anemon_actinoporin-like"/>
</dbReference>
<organism evidence="12 13">
    <name type="scientific">Porites evermanni</name>
    <dbReference type="NCBI Taxonomy" id="104178"/>
    <lineage>
        <taxon>Eukaryota</taxon>
        <taxon>Metazoa</taxon>
        <taxon>Cnidaria</taxon>
        <taxon>Anthozoa</taxon>
        <taxon>Hexacorallia</taxon>
        <taxon>Scleractinia</taxon>
        <taxon>Fungiina</taxon>
        <taxon>Poritidae</taxon>
        <taxon>Porites</taxon>
    </lineage>
</organism>
<dbReference type="Pfam" id="PF06369">
    <property type="entry name" value="Anemone_cytotox"/>
    <property type="match status" value="1"/>
</dbReference>
<feature type="signal peptide" evidence="11">
    <location>
        <begin position="1"/>
        <end position="22"/>
    </location>
</feature>
<dbReference type="PANTHER" id="PTHR40388:SF1">
    <property type="entry name" value="BRYOPORIN"/>
    <property type="match status" value="1"/>
</dbReference>
<keyword evidence="6" id="KW-0204">Cytolysis</keyword>
<gene>
    <name evidence="12" type="ORF">PEVE_00000013</name>
</gene>
<comment type="similarity">
    <text evidence="3">Belongs to the actinoporin family. Sea anemone subfamily.</text>
</comment>
<evidence type="ECO:0000256" key="8">
    <source>
        <dbReference type="ARBA" id="ARBA00023298"/>
    </source>
</evidence>
<feature type="compositionally biased region" description="Polar residues" evidence="10">
    <location>
        <begin position="35"/>
        <end position="55"/>
    </location>
</feature>
<keyword evidence="4" id="KW-1052">Target cell membrane</keyword>
<feature type="chain" id="PRO_5045038299" description="Actinoporin" evidence="11">
    <location>
        <begin position="23"/>
        <end position="244"/>
    </location>
</feature>
<keyword evidence="8" id="KW-1053">Target membrane</keyword>
<name>A0ABN8LCD0_9CNID</name>
<proteinExistence type="inferred from homology"/>
<evidence type="ECO:0000313" key="13">
    <source>
        <dbReference type="Proteomes" id="UP001159427"/>
    </source>
</evidence>
<dbReference type="SUPFAM" id="SSF63724">
    <property type="entry name" value="Cytolysin/lectin"/>
    <property type="match status" value="1"/>
</dbReference>
<protein>
    <recommendedName>
        <fullName evidence="14">Actinoporin</fullName>
    </recommendedName>
</protein>
<evidence type="ECO:0000256" key="11">
    <source>
        <dbReference type="SAM" id="SignalP"/>
    </source>
</evidence>
<evidence type="ECO:0000256" key="2">
    <source>
        <dbReference type="ARBA" id="ARBA00004532"/>
    </source>
</evidence>
<dbReference type="Gene3D" id="2.60.270.20">
    <property type="entry name" value="Cytolysin/lectin"/>
    <property type="match status" value="1"/>
</dbReference>
<dbReference type="PANTHER" id="PTHR40388">
    <property type="entry name" value="BRYOPORIN"/>
    <property type="match status" value="1"/>
</dbReference>